<dbReference type="AlphaFoldDB" id="A0A0P6XAX6"/>
<dbReference type="EMBL" id="LGCK01000010">
    <property type="protein sequence ID" value="KPL71799.1"/>
    <property type="molecule type" value="Genomic_DNA"/>
</dbReference>
<keyword evidence="1" id="KW-0812">Transmembrane</keyword>
<accession>A0A0P6XAX6</accession>
<name>A0A0P6XAX6_9CHLR</name>
<proteinExistence type="predicted"/>
<reference evidence="2 3" key="1">
    <citation type="submission" date="2015-07" db="EMBL/GenBank/DDBJ databases">
        <title>Genome sequence of Leptolinea tardivitalis DSM 16556.</title>
        <authorList>
            <person name="Hemp J."/>
            <person name="Ward L.M."/>
            <person name="Pace L.A."/>
            <person name="Fischer W.W."/>
        </authorList>
    </citation>
    <scope>NUCLEOTIDE SEQUENCE [LARGE SCALE GENOMIC DNA]</scope>
    <source>
        <strain evidence="2 3">YMTK-2</strain>
    </source>
</reference>
<evidence type="ECO:0000313" key="2">
    <source>
        <dbReference type="EMBL" id="KPL71799.1"/>
    </source>
</evidence>
<evidence type="ECO:0000256" key="1">
    <source>
        <dbReference type="SAM" id="Phobius"/>
    </source>
</evidence>
<feature type="transmembrane region" description="Helical" evidence="1">
    <location>
        <begin position="6"/>
        <end position="24"/>
    </location>
</feature>
<sequence>MQITPPFGGVLLGAILFLIVVLLTGEGIVRLGIQANLWPEPLLGTANAEMDIKVQALDRLVKQQPVDCLFLGSSQLDTAINPGVFSDEYQKLTGETLHCYNFSLGTLTAGPAGRIATLLVYRYHPKMLVLGISARDFSRDFGELARPLTDDPWVRHNLTDQNPGGWLTENSLFYRFLGQIRVALDPDYQALRSRMLQQLAPDGFLQYTGNTLTIDTTSFIPKFKLNAEDLSGLDEVMALKDQGVHIILLEVPVYPGFLPDYVEGSERKYYTAFRAPVQNRIDVYRVPFIYSQEEIGSLIRDSQWNDVKHLNTSGAESFSVWVARKIAGVLQHDTSTHTIWNNEYGNH</sequence>
<keyword evidence="3" id="KW-1185">Reference proteome</keyword>
<dbReference type="RefSeq" id="WP_062420440.1">
    <property type="nucleotide sequence ID" value="NZ_BBYA01000002.1"/>
</dbReference>
<organism evidence="2 3">
    <name type="scientific">Leptolinea tardivitalis</name>
    <dbReference type="NCBI Taxonomy" id="229920"/>
    <lineage>
        <taxon>Bacteria</taxon>
        <taxon>Bacillati</taxon>
        <taxon>Chloroflexota</taxon>
        <taxon>Anaerolineae</taxon>
        <taxon>Anaerolineales</taxon>
        <taxon>Anaerolineaceae</taxon>
        <taxon>Leptolinea</taxon>
    </lineage>
</organism>
<keyword evidence="1" id="KW-1133">Transmembrane helix</keyword>
<gene>
    <name evidence="2" type="ORF">ADM99_10220</name>
</gene>
<dbReference type="Proteomes" id="UP000050430">
    <property type="component" value="Unassembled WGS sequence"/>
</dbReference>
<evidence type="ECO:0000313" key="3">
    <source>
        <dbReference type="Proteomes" id="UP000050430"/>
    </source>
</evidence>
<dbReference type="OrthoDB" id="173831at2"/>
<dbReference type="STRING" id="229920.ADM99_10220"/>
<dbReference type="SUPFAM" id="SSF52266">
    <property type="entry name" value="SGNH hydrolase"/>
    <property type="match status" value="1"/>
</dbReference>
<protein>
    <submittedName>
        <fullName evidence="2">Uncharacterized protein</fullName>
    </submittedName>
</protein>
<keyword evidence="1" id="KW-0472">Membrane</keyword>
<comment type="caution">
    <text evidence="2">The sequence shown here is derived from an EMBL/GenBank/DDBJ whole genome shotgun (WGS) entry which is preliminary data.</text>
</comment>